<organism evidence="2 3">
    <name type="scientific">Belliella kenyensis</name>
    <dbReference type="NCBI Taxonomy" id="1472724"/>
    <lineage>
        <taxon>Bacteria</taxon>
        <taxon>Pseudomonadati</taxon>
        <taxon>Bacteroidota</taxon>
        <taxon>Cytophagia</taxon>
        <taxon>Cytophagales</taxon>
        <taxon>Cyclobacteriaceae</taxon>
        <taxon>Belliella</taxon>
    </lineage>
</organism>
<dbReference type="PANTHER" id="PTHR23408:SF3">
    <property type="entry name" value="METHYLMALONIC ACIDURIA TYPE A PROTEIN, MITOCHONDRIAL"/>
    <property type="match status" value="1"/>
</dbReference>
<sequence length="336" mass="36818">MKRRQRLSVGAYVEGVLKGDRVILSQAITLMESSLESDQLLGDEVMDAVLSHTGNSMRIGITGVPGVGKSTFIEQFGLLLIDKGYKVAVLAIDPSSQSSRGSILGDKTRMELLSMDPRAYIRPSPAGNTLGGVSAKTREGMLLCEAAGFDVILIETVGVGQSEIAVSGMVDFFLLLMLAGAGDELQGIKKGIIEMCDALVVNKADGENVDEAKKAKRVYSNALHLFPQKESGWSPKVLTCSGLSGDGLEKIWESVSQYKELVESNGYFERNRAKQRLNWMNEHVKYLLETVFYKNDQVQSLLEASFQDVKSGKMSAIKLARKLVNLFINQEIKDEK</sequence>
<keyword evidence="2" id="KW-0378">Hydrolase</keyword>
<evidence type="ECO:0000256" key="1">
    <source>
        <dbReference type="ARBA" id="ARBA00009625"/>
    </source>
</evidence>
<comment type="caution">
    <text evidence="2">The sequence shown here is derived from an EMBL/GenBank/DDBJ whole genome shotgun (WGS) entry which is preliminary data.</text>
</comment>
<dbReference type="Pfam" id="PF03308">
    <property type="entry name" value="MeaB"/>
    <property type="match status" value="1"/>
</dbReference>
<keyword evidence="3" id="KW-1185">Reference proteome</keyword>
<dbReference type="InterPro" id="IPR005129">
    <property type="entry name" value="GTPase_ArgK"/>
</dbReference>
<dbReference type="EC" id="3.6.5.-" evidence="2"/>
<dbReference type="Gene3D" id="3.40.50.300">
    <property type="entry name" value="P-loop containing nucleotide triphosphate hydrolases"/>
    <property type="match status" value="1"/>
</dbReference>
<dbReference type="CDD" id="cd03114">
    <property type="entry name" value="MMAA-like"/>
    <property type="match status" value="1"/>
</dbReference>
<accession>A0ABV8EHU2</accession>
<dbReference type="Proteomes" id="UP001595766">
    <property type="component" value="Unassembled WGS sequence"/>
</dbReference>
<evidence type="ECO:0000313" key="3">
    <source>
        <dbReference type="Proteomes" id="UP001595766"/>
    </source>
</evidence>
<dbReference type="PANTHER" id="PTHR23408">
    <property type="entry name" value="METHYLMALONYL-COA MUTASE"/>
    <property type="match status" value="1"/>
</dbReference>
<dbReference type="NCBIfam" id="NF006958">
    <property type="entry name" value="PRK09435.1"/>
    <property type="match status" value="1"/>
</dbReference>
<dbReference type="Gene3D" id="1.10.287.130">
    <property type="match status" value="1"/>
</dbReference>
<proteinExistence type="inferred from homology"/>
<dbReference type="SUPFAM" id="SSF52540">
    <property type="entry name" value="P-loop containing nucleoside triphosphate hydrolases"/>
    <property type="match status" value="1"/>
</dbReference>
<dbReference type="EMBL" id="JBHSAV010000013">
    <property type="protein sequence ID" value="MFC3975647.1"/>
    <property type="molecule type" value="Genomic_DNA"/>
</dbReference>
<dbReference type="RefSeq" id="WP_241297107.1">
    <property type="nucleotide sequence ID" value="NZ_JAKZGR010000018.1"/>
</dbReference>
<dbReference type="NCBIfam" id="TIGR00750">
    <property type="entry name" value="lao"/>
    <property type="match status" value="1"/>
</dbReference>
<name>A0ABV8EHU2_9BACT</name>
<comment type="similarity">
    <text evidence="1">Belongs to the SIMIBI class G3E GTPase family. ArgK/MeaB subfamily.</text>
</comment>
<protein>
    <submittedName>
        <fullName evidence="2">Methylmalonyl Co-A mutase-associated GTPase MeaB</fullName>
        <ecNumber evidence="2">3.6.5.-</ecNumber>
    </submittedName>
</protein>
<dbReference type="Gene3D" id="1.20.5.170">
    <property type="match status" value="1"/>
</dbReference>
<dbReference type="InterPro" id="IPR027417">
    <property type="entry name" value="P-loop_NTPase"/>
</dbReference>
<reference evidence="3" key="1">
    <citation type="journal article" date="2019" name="Int. J. Syst. Evol. Microbiol.">
        <title>The Global Catalogue of Microorganisms (GCM) 10K type strain sequencing project: providing services to taxonomists for standard genome sequencing and annotation.</title>
        <authorList>
            <consortium name="The Broad Institute Genomics Platform"/>
            <consortium name="The Broad Institute Genome Sequencing Center for Infectious Disease"/>
            <person name="Wu L."/>
            <person name="Ma J."/>
        </authorList>
    </citation>
    <scope>NUCLEOTIDE SEQUENCE [LARGE SCALE GENOMIC DNA]</scope>
    <source>
        <strain evidence="3">CECT 8551</strain>
    </source>
</reference>
<evidence type="ECO:0000313" key="2">
    <source>
        <dbReference type="EMBL" id="MFC3975647.1"/>
    </source>
</evidence>
<dbReference type="GO" id="GO:0016787">
    <property type="term" value="F:hydrolase activity"/>
    <property type="evidence" value="ECO:0007669"/>
    <property type="project" value="UniProtKB-KW"/>
</dbReference>
<gene>
    <name evidence="2" type="primary">meaB</name>
    <name evidence="2" type="ORF">ACFOUP_04625</name>
</gene>